<evidence type="ECO:0000313" key="1">
    <source>
        <dbReference type="EMBL" id="PWN51046.1"/>
    </source>
</evidence>
<dbReference type="EMBL" id="KZ819875">
    <property type="protein sequence ID" value="PWN51046.1"/>
    <property type="molecule type" value="Genomic_DNA"/>
</dbReference>
<protein>
    <submittedName>
        <fullName evidence="1">Mov34-domain-containing protein</fullName>
    </submittedName>
</protein>
<accession>A0ACD0NZ41</accession>
<reference evidence="1 2" key="1">
    <citation type="journal article" date="2018" name="Mol. Biol. Evol.">
        <title>Broad Genomic Sampling Reveals a Smut Pathogenic Ancestry of the Fungal Clade Ustilaginomycotina.</title>
        <authorList>
            <person name="Kijpornyongpan T."/>
            <person name="Mondo S.J."/>
            <person name="Barry K."/>
            <person name="Sandor L."/>
            <person name="Lee J."/>
            <person name="Lipzen A."/>
            <person name="Pangilinan J."/>
            <person name="LaButti K."/>
            <person name="Hainaut M."/>
            <person name="Henrissat B."/>
            <person name="Grigoriev I.V."/>
            <person name="Spatafora J.W."/>
            <person name="Aime M.C."/>
        </authorList>
    </citation>
    <scope>NUCLEOTIDE SEQUENCE [LARGE SCALE GENOMIC DNA]</scope>
    <source>
        <strain evidence="1 2">SA 807</strain>
    </source>
</reference>
<gene>
    <name evidence="1" type="ORF">IE53DRAFT_374298</name>
</gene>
<name>A0ACD0NZ41_9BASI</name>
<organism evidence="1 2">
    <name type="scientific">Violaceomyces palustris</name>
    <dbReference type="NCBI Taxonomy" id="1673888"/>
    <lineage>
        <taxon>Eukaryota</taxon>
        <taxon>Fungi</taxon>
        <taxon>Dikarya</taxon>
        <taxon>Basidiomycota</taxon>
        <taxon>Ustilaginomycotina</taxon>
        <taxon>Ustilaginomycetes</taxon>
        <taxon>Violaceomycetales</taxon>
        <taxon>Violaceomycetaceae</taxon>
        <taxon>Violaceomyces</taxon>
    </lineage>
</organism>
<dbReference type="Proteomes" id="UP000245626">
    <property type="component" value="Unassembled WGS sequence"/>
</dbReference>
<keyword evidence="2" id="KW-1185">Reference proteome</keyword>
<proteinExistence type="predicted"/>
<evidence type="ECO:0000313" key="2">
    <source>
        <dbReference type="Proteomes" id="UP000245626"/>
    </source>
</evidence>
<sequence>MTEGGQPLRSLIIPSELISTFVAMADINTQANLETCALLQGKLQRNQFKVTHLVFPKQTATSDSCTTMDEEKIMEFQEKHDLITLGWIHTHPTQSCFLSSLDLHTHASYQMMLPEAIAIVCSPSQEPSFGLFRLTDPMGLKVIVNCRDPAPFHPHVQRDGSDVPALYTDAIYGHVSIYDRLDLQVVDLR</sequence>